<evidence type="ECO:0000313" key="1">
    <source>
        <dbReference type="EMBL" id="SFC77417.1"/>
    </source>
</evidence>
<organism evidence="1 2">
    <name type="scientific">Natronobacterium haloterrestre</name>
    <name type="common">Halobiforma haloterrestris</name>
    <dbReference type="NCBI Taxonomy" id="148448"/>
    <lineage>
        <taxon>Archaea</taxon>
        <taxon>Methanobacteriati</taxon>
        <taxon>Methanobacteriota</taxon>
        <taxon>Stenosarchaea group</taxon>
        <taxon>Halobacteria</taxon>
        <taxon>Halobacteriales</taxon>
        <taxon>Natrialbaceae</taxon>
        <taxon>Natronobacterium</taxon>
    </lineage>
</organism>
<dbReference type="AlphaFoldDB" id="A0A1I1LW15"/>
<proteinExistence type="predicted"/>
<dbReference type="EMBL" id="FOKW01000028">
    <property type="protein sequence ID" value="SFC77417.1"/>
    <property type="molecule type" value="Genomic_DNA"/>
</dbReference>
<keyword evidence="2" id="KW-1185">Reference proteome</keyword>
<name>A0A1I1LW15_NATHA</name>
<protein>
    <submittedName>
        <fullName evidence="1">Uncharacterized protein</fullName>
    </submittedName>
</protein>
<accession>A0A1I1LW15</accession>
<gene>
    <name evidence="1" type="ORF">SAMN05444422_1284</name>
</gene>
<reference evidence="2" key="1">
    <citation type="submission" date="2016-10" db="EMBL/GenBank/DDBJ databases">
        <authorList>
            <person name="Varghese N."/>
            <person name="Submissions S."/>
        </authorList>
    </citation>
    <scope>NUCLEOTIDE SEQUENCE [LARGE SCALE GENOMIC DNA]</scope>
    <source>
        <strain evidence="2">DSM 13078</strain>
    </source>
</reference>
<dbReference type="RefSeq" id="WP_089790197.1">
    <property type="nucleotide sequence ID" value="NZ_FOKW01000028.1"/>
</dbReference>
<evidence type="ECO:0000313" key="2">
    <source>
        <dbReference type="Proteomes" id="UP000199161"/>
    </source>
</evidence>
<sequence length="80" mass="9169">MDKRSQLAEQALDIHGVVTVRELLTHHQNIELEIATSTRKEIEETLNELAELGLEIVRNELLKRELHKPADNFGKEVAED</sequence>
<dbReference type="Proteomes" id="UP000199161">
    <property type="component" value="Unassembled WGS sequence"/>
</dbReference>